<name>A0A931E925_9BACT</name>
<dbReference type="Pfam" id="PF04072">
    <property type="entry name" value="LCM"/>
    <property type="match status" value="1"/>
</dbReference>
<dbReference type="GO" id="GO:0032259">
    <property type="term" value="P:methylation"/>
    <property type="evidence" value="ECO:0007669"/>
    <property type="project" value="UniProtKB-KW"/>
</dbReference>
<reference evidence="3" key="1">
    <citation type="submission" date="2020-11" db="EMBL/GenBank/DDBJ databases">
        <title>Bacterial whole genome sequence for Panacibacter sp. DH6.</title>
        <authorList>
            <person name="Le V."/>
            <person name="Ko S."/>
            <person name="Ahn C.-Y."/>
            <person name="Oh H.-M."/>
        </authorList>
    </citation>
    <scope>NUCLEOTIDE SEQUENCE</scope>
    <source>
        <strain evidence="3">DH6</strain>
    </source>
</reference>
<keyword evidence="1 3" id="KW-0489">Methyltransferase</keyword>
<dbReference type="PANTHER" id="PTHR43619">
    <property type="entry name" value="S-ADENOSYL-L-METHIONINE-DEPENDENT METHYLTRANSFERASE YKTD-RELATED"/>
    <property type="match status" value="1"/>
</dbReference>
<dbReference type="RefSeq" id="WP_196990458.1">
    <property type="nucleotide sequence ID" value="NZ_JADWYR010000001.1"/>
</dbReference>
<dbReference type="SUPFAM" id="SSF53335">
    <property type="entry name" value="S-adenosyl-L-methionine-dependent methyltransferases"/>
    <property type="match status" value="1"/>
</dbReference>
<dbReference type="EMBL" id="JADWYR010000001">
    <property type="protein sequence ID" value="MBG9376449.1"/>
    <property type="molecule type" value="Genomic_DNA"/>
</dbReference>
<sequence length="275" mass="31397">MKPVSQTAWYCCGVRMTDAESKNPLTGDAYAKLFMGDEGLAYWQEFRHFKAPVASNIARHYLIDAGLQELLARQQASTVILVGAGFDSRAFRFNTGEWIEIDEPAVIERKNEILPPIKCSNMLTRIAIDFTTEKLSDKLAPYSTRENIIIVLEGVLMYLTDAEKKTLLDTLTALFPKHHLFCDIMSRYFFDKVGHRIHKHFAMHGSPFKDLHAIQEALYLSYGYTLIDVQSTIRTASGKGIFPAPKFIVRMLPKKLVDGFNVYHFAYNRQVLLHQ</sequence>
<evidence type="ECO:0000256" key="2">
    <source>
        <dbReference type="ARBA" id="ARBA00022679"/>
    </source>
</evidence>
<evidence type="ECO:0000313" key="4">
    <source>
        <dbReference type="Proteomes" id="UP000628448"/>
    </source>
</evidence>
<proteinExistence type="predicted"/>
<dbReference type="Proteomes" id="UP000628448">
    <property type="component" value="Unassembled WGS sequence"/>
</dbReference>
<dbReference type="AlphaFoldDB" id="A0A931E925"/>
<dbReference type="InterPro" id="IPR007213">
    <property type="entry name" value="Ppm1/Ppm2/Tcmp"/>
</dbReference>
<evidence type="ECO:0000256" key="1">
    <source>
        <dbReference type="ARBA" id="ARBA00022603"/>
    </source>
</evidence>
<gene>
    <name evidence="3" type="ORF">I5907_09410</name>
</gene>
<organism evidence="3 4">
    <name type="scientific">Panacibacter microcysteis</name>
    <dbReference type="NCBI Taxonomy" id="2793269"/>
    <lineage>
        <taxon>Bacteria</taxon>
        <taxon>Pseudomonadati</taxon>
        <taxon>Bacteroidota</taxon>
        <taxon>Chitinophagia</taxon>
        <taxon>Chitinophagales</taxon>
        <taxon>Chitinophagaceae</taxon>
        <taxon>Panacibacter</taxon>
    </lineage>
</organism>
<protein>
    <submittedName>
        <fullName evidence="3">Class I SAM-dependent methyltransferase</fullName>
    </submittedName>
</protein>
<dbReference type="Gene3D" id="3.40.50.150">
    <property type="entry name" value="Vaccinia Virus protein VP39"/>
    <property type="match status" value="1"/>
</dbReference>
<dbReference type="GO" id="GO:0008168">
    <property type="term" value="F:methyltransferase activity"/>
    <property type="evidence" value="ECO:0007669"/>
    <property type="project" value="UniProtKB-KW"/>
</dbReference>
<evidence type="ECO:0000313" key="3">
    <source>
        <dbReference type="EMBL" id="MBG9376449.1"/>
    </source>
</evidence>
<dbReference type="InterPro" id="IPR029063">
    <property type="entry name" value="SAM-dependent_MTases_sf"/>
</dbReference>
<keyword evidence="4" id="KW-1185">Reference proteome</keyword>
<accession>A0A931E925</accession>
<comment type="caution">
    <text evidence="3">The sequence shown here is derived from an EMBL/GenBank/DDBJ whole genome shotgun (WGS) entry which is preliminary data.</text>
</comment>
<keyword evidence="2" id="KW-0808">Transferase</keyword>
<dbReference type="PANTHER" id="PTHR43619:SF2">
    <property type="entry name" value="S-ADENOSYL-L-METHIONINE-DEPENDENT METHYLTRANSFERASES SUPERFAMILY PROTEIN"/>
    <property type="match status" value="1"/>
</dbReference>